<feature type="transmembrane region" description="Helical" evidence="9">
    <location>
        <begin position="221"/>
        <end position="242"/>
    </location>
</feature>
<organism evidence="12 13">
    <name type="scientific">Microbacterium horticulturae</name>
    <dbReference type="NCBI Taxonomy" id="3028316"/>
    <lineage>
        <taxon>Bacteria</taxon>
        <taxon>Bacillati</taxon>
        <taxon>Actinomycetota</taxon>
        <taxon>Actinomycetes</taxon>
        <taxon>Micrococcales</taxon>
        <taxon>Microbacteriaceae</taxon>
        <taxon>Microbacterium</taxon>
    </lineage>
</organism>
<accession>A0ABY8BWB2</accession>
<proteinExistence type="predicted"/>
<evidence type="ECO:0000313" key="12">
    <source>
        <dbReference type="EMBL" id="WEG07402.1"/>
    </source>
</evidence>
<evidence type="ECO:0000259" key="11">
    <source>
        <dbReference type="Pfam" id="PF24878"/>
    </source>
</evidence>
<dbReference type="RefSeq" id="WP_275276741.1">
    <property type="nucleotide sequence ID" value="NZ_CP119108.1"/>
</dbReference>
<feature type="region of interest" description="Disordered" evidence="8">
    <location>
        <begin position="486"/>
        <end position="542"/>
    </location>
</feature>
<dbReference type="Pfam" id="PF13231">
    <property type="entry name" value="PMT_2"/>
    <property type="match status" value="1"/>
</dbReference>
<feature type="transmembrane region" description="Helical" evidence="9">
    <location>
        <begin position="127"/>
        <end position="147"/>
    </location>
</feature>
<feature type="transmembrane region" description="Helical" evidence="9">
    <location>
        <begin position="406"/>
        <end position="424"/>
    </location>
</feature>
<dbReference type="PANTHER" id="PTHR33908:SF3">
    <property type="entry name" value="UNDECAPRENYL PHOSPHATE-ALPHA-4-AMINO-4-DEOXY-L-ARABINOSE ARABINOSYL TRANSFERASE"/>
    <property type="match status" value="1"/>
</dbReference>
<evidence type="ECO:0000256" key="5">
    <source>
        <dbReference type="ARBA" id="ARBA00022692"/>
    </source>
</evidence>
<feature type="transmembrane region" description="Helical" evidence="9">
    <location>
        <begin position="379"/>
        <end position="400"/>
    </location>
</feature>
<dbReference type="GO" id="GO:0016757">
    <property type="term" value="F:glycosyltransferase activity"/>
    <property type="evidence" value="ECO:0007669"/>
    <property type="project" value="UniProtKB-KW"/>
</dbReference>
<dbReference type="Pfam" id="PF24878">
    <property type="entry name" value="YkcB_C"/>
    <property type="match status" value="1"/>
</dbReference>
<feature type="transmembrane region" description="Helical" evidence="9">
    <location>
        <begin position="302"/>
        <end position="322"/>
    </location>
</feature>
<keyword evidence="2" id="KW-1003">Cell membrane</keyword>
<feature type="transmembrane region" description="Helical" evidence="9">
    <location>
        <begin position="153"/>
        <end position="170"/>
    </location>
</feature>
<keyword evidence="6 9" id="KW-1133">Transmembrane helix</keyword>
<protein>
    <submittedName>
        <fullName evidence="12">Glycosyltransferase family 39 protein</fullName>
        <ecNumber evidence="12">2.4.-.-</ecNumber>
    </submittedName>
</protein>
<evidence type="ECO:0000256" key="3">
    <source>
        <dbReference type="ARBA" id="ARBA00022676"/>
    </source>
</evidence>
<dbReference type="EC" id="2.4.-.-" evidence="12"/>
<feature type="domain" description="Glycosyltransferase RgtA/B/C/D-like" evidence="10">
    <location>
        <begin position="79"/>
        <end position="227"/>
    </location>
</feature>
<evidence type="ECO:0000256" key="9">
    <source>
        <dbReference type="SAM" id="Phobius"/>
    </source>
</evidence>
<keyword evidence="5 9" id="KW-0812">Transmembrane</keyword>
<feature type="compositionally biased region" description="Gly residues" evidence="8">
    <location>
        <begin position="525"/>
        <end position="542"/>
    </location>
</feature>
<feature type="transmembrane region" description="Helical" evidence="9">
    <location>
        <begin position="329"/>
        <end position="347"/>
    </location>
</feature>
<evidence type="ECO:0000313" key="13">
    <source>
        <dbReference type="Proteomes" id="UP001214553"/>
    </source>
</evidence>
<name>A0ABY8BWB2_9MICO</name>
<feature type="transmembrane region" description="Helical" evidence="9">
    <location>
        <begin position="436"/>
        <end position="454"/>
    </location>
</feature>
<reference evidence="12 13" key="1">
    <citation type="submission" date="2023-03" db="EMBL/GenBank/DDBJ databases">
        <title>Genome sequence of Microbacterium sp. KACC 23027.</title>
        <authorList>
            <person name="Kim S."/>
            <person name="Heo J."/>
            <person name="Kwon S.-W."/>
        </authorList>
    </citation>
    <scope>NUCLEOTIDE SEQUENCE [LARGE SCALE GENOMIC DNA]</scope>
    <source>
        <strain evidence="12 13">KACC 23027</strain>
    </source>
</reference>
<dbReference type="PANTHER" id="PTHR33908">
    <property type="entry name" value="MANNOSYLTRANSFERASE YKCB-RELATED"/>
    <property type="match status" value="1"/>
</dbReference>
<evidence type="ECO:0000256" key="7">
    <source>
        <dbReference type="ARBA" id="ARBA00023136"/>
    </source>
</evidence>
<dbReference type="EMBL" id="CP119108">
    <property type="protein sequence ID" value="WEG07402.1"/>
    <property type="molecule type" value="Genomic_DNA"/>
</dbReference>
<feature type="compositionally biased region" description="Gly residues" evidence="8">
    <location>
        <begin position="500"/>
        <end position="512"/>
    </location>
</feature>
<sequence>MVLATAPLSVRTAAAARRPTPWHGALTVLGLGTAVLTVWGSWAGSRSDYYAAIALSMSKSWSNFFFGALDPAGTVTLDKIPGSFWVPALFVKLFGFSTLSVVLPNALAAVAAVLLVAVTAKRVGGPVAGVVAGAVTATTPILVAVARSNQPETFFVLALAFVAWASIKALERASLGWLVLAGAFIALGFQGYMLEAWAVWPALAAAYLCVRIPLRRRIAHLAIAGLTSAALSVAWIAVVALVPADARPYIGSTLHNSPWEMVFGYNGLGRFGATTADSSAYNSFTPPYSGNAGLFRLFNIQLAGQVGWMIPAALLAAAILIALRVPARVWVFVGGWLVTFLVMFSAVAGMHQFYTAALSVPMGLLIGIAFGLSRRRGMLWPPIALVSVASLTAVSIAVAYGGYSVPIAIVQLAVAAMTVGGIVWERRHPKPSRRLVSALAVVALLLTPTSWAVVTIAHPSSVNPVAGGVSDSSGRGSAGLFAQASGRQQPLGGAHAVPGGTVGVRDGAGGRPNRGSATPGRSFPGPGGGAGRSGGGTGGPLAGFGGGSDDAALLDYVEKNASGSRYLVAVFGAQTAAGLIIASDGGSILPVGGFNGSDPVPTLDAFTAMVEAGDIPYVLASGTGRGGFFGSSATVTTSSQIREWVTANCAEVSSDEAALSGLYRCGA</sequence>
<feature type="transmembrane region" description="Helical" evidence="9">
    <location>
        <begin position="198"/>
        <end position="214"/>
    </location>
</feature>
<evidence type="ECO:0000256" key="8">
    <source>
        <dbReference type="SAM" id="MobiDB-lite"/>
    </source>
</evidence>
<keyword evidence="13" id="KW-1185">Reference proteome</keyword>
<evidence type="ECO:0000256" key="2">
    <source>
        <dbReference type="ARBA" id="ARBA00022475"/>
    </source>
</evidence>
<feature type="transmembrane region" description="Helical" evidence="9">
    <location>
        <begin position="89"/>
        <end position="115"/>
    </location>
</feature>
<keyword evidence="4 12" id="KW-0808">Transferase</keyword>
<evidence type="ECO:0000256" key="6">
    <source>
        <dbReference type="ARBA" id="ARBA00022989"/>
    </source>
</evidence>
<evidence type="ECO:0000256" key="1">
    <source>
        <dbReference type="ARBA" id="ARBA00004651"/>
    </source>
</evidence>
<feature type="domain" description="Putative mannosyltransferase YkcA/B-like C-terminal" evidence="11">
    <location>
        <begin position="553"/>
        <end position="648"/>
    </location>
</feature>
<keyword evidence="7 9" id="KW-0472">Membrane</keyword>
<evidence type="ECO:0000259" key="10">
    <source>
        <dbReference type="Pfam" id="PF13231"/>
    </source>
</evidence>
<dbReference type="InterPro" id="IPR050297">
    <property type="entry name" value="LipidA_mod_glycosyltrf_83"/>
</dbReference>
<feature type="transmembrane region" description="Helical" evidence="9">
    <location>
        <begin position="25"/>
        <end position="42"/>
    </location>
</feature>
<feature type="transmembrane region" description="Helical" evidence="9">
    <location>
        <begin position="353"/>
        <end position="372"/>
    </location>
</feature>
<gene>
    <name evidence="12" type="ORF">PU630_08975</name>
</gene>
<comment type="subcellular location">
    <subcellularLocation>
        <location evidence="1">Cell membrane</location>
        <topology evidence="1">Multi-pass membrane protein</topology>
    </subcellularLocation>
</comment>
<dbReference type="Proteomes" id="UP001214553">
    <property type="component" value="Chromosome"/>
</dbReference>
<dbReference type="InterPro" id="IPR038731">
    <property type="entry name" value="RgtA/B/C-like"/>
</dbReference>
<feature type="transmembrane region" description="Helical" evidence="9">
    <location>
        <begin position="175"/>
        <end position="192"/>
    </location>
</feature>
<dbReference type="InterPro" id="IPR056785">
    <property type="entry name" value="YkcA/B-like_C"/>
</dbReference>
<evidence type="ECO:0000256" key="4">
    <source>
        <dbReference type="ARBA" id="ARBA00022679"/>
    </source>
</evidence>
<keyword evidence="3 12" id="KW-0328">Glycosyltransferase</keyword>